<gene>
    <name evidence="1" type="ORF">LCGC14_2289010</name>
</gene>
<name>A0A0F9CS99_9ZZZZ</name>
<proteinExistence type="predicted"/>
<accession>A0A0F9CS99</accession>
<dbReference type="EMBL" id="LAZR01032015">
    <property type="protein sequence ID" value="KKL52084.1"/>
    <property type="molecule type" value="Genomic_DNA"/>
</dbReference>
<protein>
    <submittedName>
        <fullName evidence="1">Uncharacterized protein</fullName>
    </submittedName>
</protein>
<reference evidence="1" key="1">
    <citation type="journal article" date="2015" name="Nature">
        <title>Complex archaea that bridge the gap between prokaryotes and eukaryotes.</title>
        <authorList>
            <person name="Spang A."/>
            <person name="Saw J.H."/>
            <person name="Jorgensen S.L."/>
            <person name="Zaremba-Niedzwiedzka K."/>
            <person name="Martijn J."/>
            <person name="Lind A.E."/>
            <person name="van Eijk R."/>
            <person name="Schleper C."/>
            <person name="Guy L."/>
            <person name="Ettema T.J."/>
        </authorList>
    </citation>
    <scope>NUCLEOTIDE SEQUENCE</scope>
</reference>
<dbReference type="AlphaFoldDB" id="A0A0F9CS99"/>
<organism evidence="1">
    <name type="scientific">marine sediment metagenome</name>
    <dbReference type="NCBI Taxonomy" id="412755"/>
    <lineage>
        <taxon>unclassified sequences</taxon>
        <taxon>metagenomes</taxon>
        <taxon>ecological metagenomes</taxon>
    </lineage>
</organism>
<feature type="non-terminal residue" evidence="1">
    <location>
        <position position="1"/>
    </location>
</feature>
<comment type="caution">
    <text evidence="1">The sequence shown here is derived from an EMBL/GenBank/DDBJ whole genome shotgun (WGS) entry which is preliminary data.</text>
</comment>
<sequence>LVHDSTAEAEYQEALWKSRFAQL</sequence>
<evidence type="ECO:0000313" key="1">
    <source>
        <dbReference type="EMBL" id="KKL52084.1"/>
    </source>
</evidence>